<name>A0AAQ3JW06_9LILI</name>
<keyword evidence="5" id="KW-1185">Reference proteome</keyword>
<dbReference type="PANTHER" id="PTHR31642">
    <property type="entry name" value="TRICHOTHECENE 3-O-ACETYLTRANSFERASE"/>
    <property type="match status" value="1"/>
</dbReference>
<dbReference type="Gene3D" id="3.30.559.10">
    <property type="entry name" value="Chloramphenicol acetyltransferase-like domain"/>
    <property type="match status" value="1"/>
</dbReference>
<dbReference type="Proteomes" id="UP001327560">
    <property type="component" value="Chromosome 2"/>
</dbReference>
<dbReference type="GO" id="GO:0016747">
    <property type="term" value="F:acyltransferase activity, transferring groups other than amino-acyl groups"/>
    <property type="evidence" value="ECO:0007669"/>
    <property type="project" value="TreeGrafter"/>
</dbReference>
<proteinExistence type="inferred from homology"/>
<organism evidence="4 5">
    <name type="scientific">Canna indica</name>
    <name type="common">Indian-shot</name>
    <dbReference type="NCBI Taxonomy" id="4628"/>
    <lineage>
        <taxon>Eukaryota</taxon>
        <taxon>Viridiplantae</taxon>
        <taxon>Streptophyta</taxon>
        <taxon>Embryophyta</taxon>
        <taxon>Tracheophyta</taxon>
        <taxon>Spermatophyta</taxon>
        <taxon>Magnoliopsida</taxon>
        <taxon>Liliopsida</taxon>
        <taxon>Zingiberales</taxon>
        <taxon>Cannaceae</taxon>
        <taxon>Canna</taxon>
    </lineage>
</organism>
<evidence type="ECO:0000313" key="4">
    <source>
        <dbReference type="EMBL" id="WOK96092.1"/>
    </source>
</evidence>
<sequence length="142" mass="16259">MLAAHCCEITRTGDIHRLRESASQEGRRRATRVEAVSAHLWKLFSRLVADSGDIKCRMAWLVEGRRRMKKKNNSCMQNYIGNVITFAIREMSTDELANSSLAQITEVVSATTKEVAKEEHFQEMVDWMEENKIGAEANGWKR</sequence>
<evidence type="ECO:0000256" key="3">
    <source>
        <dbReference type="ARBA" id="ARBA00023315"/>
    </source>
</evidence>
<accession>A0AAQ3JW06</accession>
<dbReference type="InterPro" id="IPR023213">
    <property type="entry name" value="CAT-like_dom_sf"/>
</dbReference>
<protein>
    <submittedName>
        <fullName evidence="4">Spermidine coumaroyl-CoA acyltransferase-like</fullName>
    </submittedName>
</protein>
<keyword evidence="3 4" id="KW-0012">Acyltransferase</keyword>
<dbReference type="Pfam" id="PF02458">
    <property type="entry name" value="Transferase"/>
    <property type="match status" value="1"/>
</dbReference>
<dbReference type="EMBL" id="CP136891">
    <property type="protein sequence ID" value="WOK96092.1"/>
    <property type="molecule type" value="Genomic_DNA"/>
</dbReference>
<reference evidence="4 5" key="1">
    <citation type="submission" date="2023-10" db="EMBL/GenBank/DDBJ databases">
        <title>Chromosome-scale genome assembly provides insights into flower coloration mechanisms of Canna indica.</title>
        <authorList>
            <person name="Li C."/>
        </authorList>
    </citation>
    <scope>NUCLEOTIDE SEQUENCE [LARGE SCALE GENOMIC DNA]</scope>
    <source>
        <tissue evidence="4">Flower</tissue>
    </source>
</reference>
<keyword evidence="2" id="KW-0808">Transferase</keyword>
<evidence type="ECO:0000313" key="5">
    <source>
        <dbReference type="Proteomes" id="UP001327560"/>
    </source>
</evidence>
<gene>
    <name evidence="4" type="ORF">Cni_G04799</name>
</gene>
<dbReference type="PANTHER" id="PTHR31642:SF160">
    <property type="entry name" value="HXXXD-TYPE ACYL-TRANSFERASE FAMILY PROTEIN"/>
    <property type="match status" value="1"/>
</dbReference>
<comment type="similarity">
    <text evidence="1">Belongs to the plant acyltransferase family.</text>
</comment>
<dbReference type="AlphaFoldDB" id="A0AAQ3JW06"/>
<dbReference type="InterPro" id="IPR050317">
    <property type="entry name" value="Plant_Fungal_Acyltransferase"/>
</dbReference>
<evidence type="ECO:0000256" key="2">
    <source>
        <dbReference type="ARBA" id="ARBA00022679"/>
    </source>
</evidence>
<evidence type="ECO:0000256" key="1">
    <source>
        <dbReference type="ARBA" id="ARBA00009861"/>
    </source>
</evidence>